<dbReference type="AlphaFoldDB" id="A0AAV2KNG9"/>
<dbReference type="EMBL" id="OZ035841">
    <property type="protein sequence ID" value="CAL1590123.1"/>
    <property type="molecule type" value="Genomic_DNA"/>
</dbReference>
<proteinExistence type="predicted"/>
<reference evidence="2 3" key="1">
    <citation type="submission" date="2024-04" db="EMBL/GenBank/DDBJ databases">
        <authorList>
            <person name="Waldvogel A.-M."/>
            <person name="Schoenle A."/>
        </authorList>
    </citation>
    <scope>NUCLEOTIDE SEQUENCE [LARGE SCALE GENOMIC DNA]</scope>
</reference>
<evidence type="ECO:0000256" key="1">
    <source>
        <dbReference type="SAM" id="MobiDB-lite"/>
    </source>
</evidence>
<sequence>MRSTGLITYVENSGGSGQEGIGPCLKSTGTLSWRRGGDALLFKAVEGTAAGNVQTSRADPGAVSPRHTSPSRRRMLPAYTQRQAATHHLAPLSDSPGLTMGIQTMPPPGPSGSSWRGLEEVCALPVFPVALFGANPLVMVPA</sequence>
<gene>
    <name evidence="2" type="ORF">KC01_LOCUS19681</name>
</gene>
<organism evidence="2 3">
    <name type="scientific">Knipowitschia caucasica</name>
    <name type="common">Caucasian dwarf goby</name>
    <name type="synonym">Pomatoschistus caucasicus</name>
    <dbReference type="NCBI Taxonomy" id="637954"/>
    <lineage>
        <taxon>Eukaryota</taxon>
        <taxon>Metazoa</taxon>
        <taxon>Chordata</taxon>
        <taxon>Craniata</taxon>
        <taxon>Vertebrata</taxon>
        <taxon>Euteleostomi</taxon>
        <taxon>Actinopterygii</taxon>
        <taxon>Neopterygii</taxon>
        <taxon>Teleostei</taxon>
        <taxon>Neoteleostei</taxon>
        <taxon>Acanthomorphata</taxon>
        <taxon>Gobiaria</taxon>
        <taxon>Gobiiformes</taxon>
        <taxon>Gobioidei</taxon>
        <taxon>Gobiidae</taxon>
        <taxon>Gobiinae</taxon>
        <taxon>Knipowitschia</taxon>
    </lineage>
</organism>
<keyword evidence="3" id="KW-1185">Reference proteome</keyword>
<evidence type="ECO:0000313" key="3">
    <source>
        <dbReference type="Proteomes" id="UP001497482"/>
    </source>
</evidence>
<evidence type="ECO:0000313" key="2">
    <source>
        <dbReference type="EMBL" id="CAL1590123.1"/>
    </source>
</evidence>
<feature type="region of interest" description="Disordered" evidence="1">
    <location>
        <begin position="50"/>
        <end position="73"/>
    </location>
</feature>
<accession>A0AAV2KNG9</accession>
<name>A0AAV2KNG9_KNICA</name>
<protein>
    <submittedName>
        <fullName evidence="2">Uncharacterized protein</fullName>
    </submittedName>
</protein>
<dbReference type="Proteomes" id="UP001497482">
    <property type="component" value="Chromosome 19"/>
</dbReference>